<proteinExistence type="predicted"/>
<comment type="caution">
    <text evidence="1">The sequence shown here is derived from an EMBL/GenBank/DDBJ whole genome shotgun (WGS) entry which is preliminary data.</text>
</comment>
<sequence>MDEETDNEPDGSMNDDSTRWGNTMIDYWRCLGIAEDVLIDVVGFVYPVDFIILDIEEDECMPVILGTPFLTTAKAEIKFYKGRMTIRADNCKVRFVRTLKHPSKIEERIKGYLDPIITTNYVNRRILEWEERIKNHQEK</sequence>
<protein>
    <submittedName>
        <fullName evidence="1">Zf-CCHC domain-containing protein</fullName>
    </submittedName>
</protein>
<name>A0ABQ5CBG5_9ASTR</name>
<dbReference type="PANTHER" id="PTHR33067:SF9">
    <property type="entry name" value="RNA-DIRECTED DNA POLYMERASE"/>
    <property type="match status" value="1"/>
</dbReference>
<gene>
    <name evidence="1" type="ORF">Tco_0894312</name>
</gene>
<evidence type="ECO:0000313" key="2">
    <source>
        <dbReference type="Proteomes" id="UP001151760"/>
    </source>
</evidence>
<reference evidence="1" key="2">
    <citation type="submission" date="2022-01" db="EMBL/GenBank/DDBJ databases">
        <authorList>
            <person name="Yamashiro T."/>
            <person name="Shiraishi A."/>
            <person name="Satake H."/>
            <person name="Nakayama K."/>
        </authorList>
    </citation>
    <scope>NUCLEOTIDE SEQUENCE</scope>
</reference>
<dbReference type="Gene3D" id="2.40.70.10">
    <property type="entry name" value="Acid Proteases"/>
    <property type="match status" value="1"/>
</dbReference>
<dbReference type="InterPro" id="IPR021109">
    <property type="entry name" value="Peptidase_aspartic_dom_sf"/>
</dbReference>
<keyword evidence="2" id="KW-1185">Reference proteome</keyword>
<organism evidence="1 2">
    <name type="scientific">Tanacetum coccineum</name>
    <dbReference type="NCBI Taxonomy" id="301880"/>
    <lineage>
        <taxon>Eukaryota</taxon>
        <taxon>Viridiplantae</taxon>
        <taxon>Streptophyta</taxon>
        <taxon>Embryophyta</taxon>
        <taxon>Tracheophyta</taxon>
        <taxon>Spermatophyta</taxon>
        <taxon>Magnoliopsida</taxon>
        <taxon>eudicotyledons</taxon>
        <taxon>Gunneridae</taxon>
        <taxon>Pentapetalae</taxon>
        <taxon>asterids</taxon>
        <taxon>campanulids</taxon>
        <taxon>Asterales</taxon>
        <taxon>Asteraceae</taxon>
        <taxon>Asteroideae</taxon>
        <taxon>Anthemideae</taxon>
        <taxon>Anthemidinae</taxon>
        <taxon>Tanacetum</taxon>
    </lineage>
</organism>
<evidence type="ECO:0000313" key="1">
    <source>
        <dbReference type="EMBL" id="GJT24375.1"/>
    </source>
</evidence>
<dbReference type="EMBL" id="BQNB010014130">
    <property type="protein sequence ID" value="GJT24375.1"/>
    <property type="molecule type" value="Genomic_DNA"/>
</dbReference>
<dbReference type="Proteomes" id="UP001151760">
    <property type="component" value="Unassembled WGS sequence"/>
</dbReference>
<accession>A0ABQ5CBG5</accession>
<dbReference type="PANTHER" id="PTHR33067">
    <property type="entry name" value="RNA-DIRECTED DNA POLYMERASE-RELATED"/>
    <property type="match status" value="1"/>
</dbReference>
<reference evidence="1" key="1">
    <citation type="journal article" date="2022" name="Int. J. Mol. Sci.">
        <title>Draft Genome of Tanacetum Coccineum: Genomic Comparison of Closely Related Tanacetum-Family Plants.</title>
        <authorList>
            <person name="Yamashiro T."/>
            <person name="Shiraishi A."/>
            <person name="Nakayama K."/>
            <person name="Satake H."/>
        </authorList>
    </citation>
    <scope>NUCLEOTIDE SEQUENCE</scope>
</reference>